<proteinExistence type="predicted"/>
<evidence type="ECO:0000313" key="1">
    <source>
        <dbReference type="EMBL" id="RQX11006.1"/>
    </source>
</evidence>
<protein>
    <submittedName>
        <fullName evidence="1">Protocatechuate 3,4-dioxygenase subunit beta</fullName>
    </submittedName>
</protein>
<accession>A0A3N9XCZ7</accession>
<dbReference type="Proteomes" id="UP000282312">
    <property type="component" value="Unassembled WGS sequence"/>
</dbReference>
<sequence>MTTHDIQANGGLVLPRYRRDDVDAHPPLL</sequence>
<dbReference type="AlphaFoldDB" id="A0A3N9XCZ7"/>
<dbReference type="GO" id="GO:0051213">
    <property type="term" value="F:dioxygenase activity"/>
    <property type="evidence" value="ECO:0007669"/>
    <property type="project" value="UniProtKB-KW"/>
</dbReference>
<feature type="non-terminal residue" evidence="1">
    <location>
        <position position="29"/>
    </location>
</feature>
<dbReference type="EMBL" id="QGSZ01000023">
    <property type="protein sequence ID" value="RQX11006.1"/>
    <property type="molecule type" value="Genomic_DNA"/>
</dbReference>
<keyword evidence="1" id="KW-0223">Dioxygenase</keyword>
<comment type="caution">
    <text evidence="1">The sequence shown here is derived from an EMBL/GenBank/DDBJ whole genome shotgun (WGS) entry which is preliminary data.</text>
</comment>
<reference evidence="1 2" key="1">
    <citation type="submission" date="2018-05" db="EMBL/GenBank/DDBJ databases">
        <title>Micromonospora from Atacama Desert.</title>
        <authorList>
            <person name="Carro L."/>
            <person name="Goodfellow M."/>
            <person name="Klenk H.-P."/>
        </authorList>
    </citation>
    <scope>NUCLEOTIDE SEQUENCE [LARGE SCALE GENOMIC DNA]</scope>
    <source>
        <strain evidence="1 2">LB39</strain>
    </source>
</reference>
<organism evidence="1 2">
    <name type="scientific">Micromonospora inaquosa</name>
    <dbReference type="NCBI Taxonomy" id="2203716"/>
    <lineage>
        <taxon>Bacteria</taxon>
        <taxon>Bacillati</taxon>
        <taxon>Actinomycetota</taxon>
        <taxon>Actinomycetes</taxon>
        <taxon>Micromonosporales</taxon>
        <taxon>Micromonosporaceae</taxon>
        <taxon>Micromonospora</taxon>
    </lineage>
</organism>
<keyword evidence="1" id="KW-0560">Oxidoreductase</keyword>
<gene>
    <name evidence="1" type="ORF">DLJ59_00135</name>
</gene>
<name>A0A3N9XCZ7_9ACTN</name>
<evidence type="ECO:0000313" key="2">
    <source>
        <dbReference type="Proteomes" id="UP000282312"/>
    </source>
</evidence>
<keyword evidence="2" id="KW-1185">Reference proteome</keyword>